<dbReference type="EMBL" id="JALJOT010000013">
    <property type="protein sequence ID" value="KAK9904277.1"/>
    <property type="molecule type" value="Genomic_DNA"/>
</dbReference>
<keyword evidence="3" id="KW-1185">Reference proteome</keyword>
<feature type="domain" description="NmrA-like" evidence="1">
    <location>
        <begin position="3"/>
        <end position="307"/>
    </location>
</feature>
<dbReference type="InterPro" id="IPR008030">
    <property type="entry name" value="NmrA-like"/>
</dbReference>
<comment type="caution">
    <text evidence="2">The sequence shown here is derived from an EMBL/GenBank/DDBJ whole genome shotgun (WGS) entry which is preliminary data.</text>
</comment>
<reference evidence="2 3" key="1">
    <citation type="journal article" date="2024" name="Nat. Commun.">
        <title>Phylogenomics reveals the evolutionary origins of lichenization in chlorophyte algae.</title>
        <authorList>
            <person name="Puginier C."/>
            <person name="Libourel C."/>
            <person name="Otte J."/>
            <person name="Skaloud P."/>
            <person name="Haon M."/>
            <person name="Grisel S."/>
            <person name="Petersen M."/>
            <person name="Berrin J.G."/>
            <person name="Delaux P.M."/>
            <person name="Dal Grande F."/>
            <person name="Keller J."/>
        </authorList>
    </citation>
    <scope>NUCLEOTIDE SEQUENCE [LARGE SCALE GENOMIC DNA]</scope>
    <source>
        <strain evidence="2 3">SAG 216-7</strain>
    </source>
</reference>
<evidence type="ECO:0000313" key="2">
    <source>
        <dbReference type="EMBL" id="KAK9904277.1"/>
    </source>
</evidence>
<sequence>MVKVLVLGATGFLGSLIAKEAVKLGHQVTALVSEESHIKKKQIVDGLKASGVQIKTGSLESDHKDLVDVLKTVEVVVSAVNGPGLAAQTKLVAAAKEAGTINQFMPSEFSAFGAVGEASAPLLYGPKAQVRAALEAAGIPHTYIVSYGFASYWANGLGELGQKNRVPPSPSSSNRVPFYGTGRTKLVMNVEEDIAAYTARAIGDVRAINKQLHVRPPLNSLSQHDMAHIWEDKVFRQLCIGSRLDRSFVPIAELEQRIASAQDPIKKTFLQLQKTFTVDGVTTPMGPQDVEASRLYPDYFYTPIAKYMNNLIDTFRTQLAAEE</sequence>
<dbReference type="InterPro" id="IPR050608">
    <property type="entry name" value="NmrA-type/Isoflavone_red_sf"/>
</dbReference>
<name>A0ABR2YFJ7_9CHLO</name>
<evidence type="ECO:0000313" key="3">
    <source>
        <dbReference type="Proteomes" id="UP001491310"/>
    </source>
</evidence>
<dbReference type="SUPFAM" id="SSF51735">
    <property type="entry name" value="NAD(P)-binding Rossmann-fold domains"/>
    <property type="match status" value="1"/>
</dbReference>
<accession>A0ABR2YFJ7</accession>
<dbReference type="Gene3D" id="3.90.25.10">
    <property type="entry name" value="UDP-galactose 4-epimerase, domain 1"/>
    <property type="match status" value="1"/>
</dbReference>
<gene>
    <name evidence="2" type="ORF">WJX75_008264</name>
</gene>
<dbReference type="Proteomes" id="UP001491310">
    <property type="component" value="Unassembled WGS sequence"/>
</dbReference>
<dbReference type="PANTHER" id="PTHR43349:SF93">
    <property type="entry name" value="ISOFLAVONE REDUCTASE HOMOLOG P3-RELATED"/>
    <property type="match status" value="1"/>
</dbReference>
<dbReference type="PANTHER" id="PTHR43349">
    <property type="entry name" value="PINORESINOL REDUCTASE-RELATED"/>
    <property type="match status" value="1"/>
</dbReference>
<proteinExistence type="predicted"/>
<evidence type="ECO:0000259" key="1">
    <source>
        <dbReference type="Pfam" id="PF05368"/>
    </source>
</evidence>
<dbReference type="Gene3D" id="3.40.50.720">
    <property type="entry name" value="NAD(P)-binding Rossmann-like Domain"/>
    <property type="match status" value="1"/>
</dbReference>
<organism evidence="2 3">
    <name type="scientific">Coccomyxa subellipsoidea</name>
    <dbReference type="NCBI Taxonomy" id="248742"/>
    <lineage>
        <taxon>Eukaryota</taxon>
        <taxon>Viridiplantae</taxon>
        <taxon>Chlorophyta</taxon>
        <taxon>core chlorophytes</taxon>
        <taxon>Trebouxiophyceae</taxon>
        <taxon>Trebouxiophyceae incertae sedis</taxon>
        <taxon>Coccomyxaceae</taxon>
        <taxon>Coccomyxa</taxon>
    </lineage>
</organism>
<dbReference type="Pfam" id="PF05368">
    <property type="entry name" value="NmrA"/>
    <property type="match status" value="1"/>
</dbReference>
<dbReference type="InterPro" id="IPR036291">
    <property type="entry name" value="NAD(P)-bd_dom_sf"/>
</dbReference>
<protein>
    <recommendedName>
        <fullName evidence="1">NmrA-like domain-containing protein</fullName>
    </recommendedName>
</protein>